<comment type="caution">
    <text evidence="3">The sequence shown here is derived from an EMBL/GenBank/DDBJ whole genome shotgun (WGS) entry which is preliminary data.</text>
</comment>
<dbReference type="EMBL" id="JACHBS010000001">
    <property type="protein sequence ID" value="MBB5618624.1"/>
    <property type="molecule type" value="Genomic_DNA"/>
</dbReference>
<dbReference type="Gene3D" id="3.40.710.10">
    <property type="entry name" value="DD-peptidase/beta-lactamase superfamily"/>
    <property type="match status" value="1"/>
</dbReference>
<dbReference type="InterPro" id="IPR001466">
    <property type="entry name" value="Beta-lactam-related"/>
</dbReference>
<dbReference type="Pfam" id="PF00144">
    <property type="entry name" value="Beta-lactamase"/>
    <property type="match status" value="1"/>
</dbReference>
<dbReference type="PANTHER" id="PTHR46825:SF9">
    <property type="entry name" value="BETA-LACTAMASE-RELATED DOMAIN-CONTAINING PROTEIN"/>
    <property type="match status" value="1"/>
</dbReference>
<keyword evidence="1" id="KW-0732">Signal</keyword>
<feature type="signal peptide" evidence="1">
    <location>
        <begin position="1"/>
        <end position="22"/>
    </location>
</feature>
<dbReference type="PROSITE" id="PS51257">
    <property type="entry name" value="PROKAR_LIPOPROTEIN"/>
    <property type="match status" value="1"/>
</dbReference>
<dbReference type="RefSeq" id="WP_165878977.1">
    <property type="nucleotide sequence ID" value="NZ_BAAANZ010000003.1"/>
</dbReference>
<feature type="chain" id="PRO_5032674356" evidence="1">
    <location>
        <begin position="23"/>
        <end position="382"/>
    </location>
</feature>
<keyword evidence="4" id="KW-1185">Reference proteome</keyword>
<accession>A0A840XBV6</accession>
<evidence type="ECO:0000313" key="3">
    <source>
        <dbReference type="EMBL" id="MBB5618624.1"/>
    </source>
</evidence>
<dbReference type="InterPro" id="IPR012338">
    <property type="entry name" value="Beta-lactam/transpept-like"/>
</dbReference>
<reference evidence="3 4" key="1">
    <citation type="submission" date="2020-08" db="EMBL/GenBank/DDBJ databases">
        <title>Sequencing the genomes of 1000 actinobacteria strains.</title>
        <authorList>
            <person name="Klenk H.-P."/>
        </authorList>
    </citation>
    <scope>NUCLEOTIDE SEQUENCE [LARGE SCALE GENOMIC DNA]</scope>
    <source>
        <strain evidence="3 4">DSM 23889</strain>
    </source>
</reference>
<gene>
    <name evidence="3" type="ORF">BJ959_002120</name>
</gene>
<dbReference type="AlphaFoldDB" id="A0A840XBV6"/>
<sequence>MRAAIGATALALLLAPLLGGCAASLPVGGERGSTGAPASIQRLAKQAAASDAVLATLVADDAPGCSAAVGRPGEPLWAGARGLADLAAGTPLTTSTRFEMASLAKQFTGALVLALVGDGLLGLDDPIGTHVAGLPAWGRTITVEQLLHHTARLPDFWIELEDEGIGFSDPADQAAVLAAIRRVEAPLDGSGYAYANSHYVLLAAAVESVTGKPFAATLQARVLDPLGLDARIEPAAVAADVAVGHDAEGVPIIAAWTAVGPVGLVTTPTELVRWSAQFASDGLLAAAAEGAVDSSEGLAEYAGERYGAGIRIAADGTLFHAGRWGGSVSILEVSPARDLTIAIACNRMGAPRVELVNALSTIWGAHGAASEEGAGGSDGGEG</sequence>
<proteinExistence type="predicted"/>
<dbReference type="Proteomes" id="UP000552883">
    <property type="component" value="Unassembled WGS sequence"/>
</dbReference>
<protein>
    <submittedName>
        <fullName evidence="3">CubicO group peptidase (Beta-lactamase class C family)</fullName>
    </submittedName>
</protein>
<evidence type="ECO:0000259" key="2">
    <source>
        <dbReference type="Pfam" id="PF00144"/>
    </source>
</evidence>
<evidence type="ECO:0000256" key="1">
    <source>
        <dbReference type="SAM" id="SignalP"/>
    </source>
</evidence>
<evidence type="ECO:0000313" key="4">
    <source>
        <dbReference type="Proteomes" id="UP000552883"/>
    </source>
</evidence>
<dbReference type="PANTHER" id="PTHR46825">
    <property type="entry name" value="D-ALANYL-D-ALANINE-CARBOXYPEPTIDASE/ENDOPEPTIDASE AMPH"/>
    <property type="match status" value="1"/>
</dbReference>
<organism evidence="3 4">
    <name type="scientific">Microcella frigidaquae</name>
    <dbReference type="NCBI Taxonomy" id="424758"/>
    <lineage>
        <taxon>Bacteria</taxon>
        <taxon>Bacillati</taxon>
        <taxon>Actinomycetota</taxon>
        <taxon>Actinomycetes</taxon>
        <taxon>Micrococcales</taxon>
        <taxon>Microbacteriaceae</taxon>
        <taxon>Microcella</taxon>
    </lineage>
</organism>
<dbReference type="InterPro" id="IPR050491">
    <property type="entry name" value="AmpC-like"/>
</dbReference>
<dbReference type="SUPFAM" id="SSF56601">
    <property type="entry name" value="beta-lactamase/transpeptidase-like"/>
    <property type="match status" value="1"/>
</dbReference>
<feature type="domain" description="Beta-lactamase-related" evidence="2">
    <location>
        <begin position="53"/>
        <end position="352"/>
    </location>
</feature>
<name>A0A840XBV6_9MICO</name>